<dbReference type="AlphaFoldDB" id="A0AAN8EI65"/>
<dbReference type="Proteomes" id="UP001316803">
    <property type="component" value="Unassembled WGS sequence"/>
</dbReference>
<gene>
    <name evidence="1" type="ORF">OHC33_006960</name>
</gene>
<name>A0AAN8EI65_9EURO</name>
<protein>
    <submittedName>
        <fullName evidence="1">Uncharacterized protein</fullName>
    </submittedName>
</protein>
<sequence length="166" mass="19444">MASDNESIGLVLLSEQIDDGTKTKFDPQGRDDYNYVFARIDRVRNVMRVYIKVHDPASCMCSFSRKLEVRIQQPDVGAVENPNTLIKPGANLFNSIYFLRKDGTMRNCLGTVLDHDEAEVKEYWPREKLCDLVALRNEDRLVRSHWEKEFRLFMGMLQWRAEILDR</sequence>
<proteinExistence type="predicted"/>
<organism evidence="1 2">
    <name type="scientific">Knufia fluminis</name>
    <dbReference type="NCBI Taxonomy" id="191047"/>
    <lineage>
        <taxon>Eukaryota</taxon>
        <taxon>Fungi</taxon>
        <taxon>Dikarya</taxon>
        <taxon>Ascomycota</taxon>
        <taxon>Pezizomycotina</taxon>
        <taxon>Eurotiomycetes</taxon>
        <taxon>Chaetothyriomycetidae</taxon>
        <taxon>Chaetothyriales</taxon>
        <taxon>Trichomeriaceae</taxon>
        <taxon>Knufia</taxon>
    </lineage>
</organism>
<reference evidence="1 2" key="1">
    <citation type="submission" date="2022-12" db="EMBL/GenBank/DDBJ databases">
        <title>Genomic features and morphological characterization of a novel Knufia sp. strain isolated from spacecraft assembly facility.</title>
        <authorList>
            <person name="Teixeira M."/>
            <person name="Chander A.M."/>
            <person name="Stajich J.E."/>
            <person name="Venkateswaran K."/>
        </authorList>
    </citation>
    <scope>NUCLEOTIDE SEQUENCE [LARGE SCALE GENOMIC DNA]</scope>
    <source>
        <strain evidence="1 2">FJI-L2-BK-P2</strain>
    </source>
</reference>
<accession>A0AAN8EI65</accession>
<dbReference type="EMBL" id="JAKLMC020000017">
    <property type="protein sequence ID" value="KAK5952073.1"/>
    <property type="molecule type" value="Genomic_DNA"/>
</dbReference>
<keyword evidence="2" id="KW-1185">Reference proteome</keyword>
<evidence type="ECO:0000313" key="2">
    <source>
        <dbReference type="Proteomes" id="UP001316803"/>
    </source>
</evidence>
<evidence type="ECO:0000313" key="1">
    <source>
        <dbReference type="EMBL" id="KAK5952073.1"/>
    </source>
</evidence>
<comment type="caution">
    <text evidence="1">The sequence shown here is derived from an EMBL/GenBank/DDBJ whole genome shotgun (WGS) entry which is preliminary data.</text>
</comment>